<proteinExistence type="inferred from homology"/>
<dbReference type="PANTHER" id="PTHR16222:SF24">
    <property type="entry name" value="ADP-RIBOSYLHYDROLASE ARH3"/>
    <property type="match status" value="1"/>
</dbReference>
<dbReference type="Pfam" id="PF03747">
    <property type="entry name" value="ADP_ribosyl_GH"/>
    <property type="match status" value="2"/>
</dbReference>
<dbReference type="InterPro" id="IPR050792">
    <property type="entry name" value="ADP-ribosylglycohydrolase"/>
</dbReference>
<feature type="binding site" evidence="3">
    <location>
        <position position="53"/>
    </location>
    <ligand>
        <name>Mg(2+)</name>
        <dbReference type="ChEBI" id="CHEBI:18420"/>
        <label>1</label>
    </ligand>
</feature>
<keyword evidence="3" id="KW-0479">Metal-binding</keyword>
<comment type="similarity">
    <text evidence="1">Belongs to the ADP-ribosylglycohydrolase family.</text>
</comment>
<dbReference type="KEGG" id="mla:Mlab_1306"/>
<dbReference type="OrthoDB" id="114878at2157"/>
<evidence type="ECO:0000256" key="2">
    <source>
        <dbReference type="ARBA" id="ARBA00022801"/>
    </source>
</evidence>
<dbReference type="InterPro" id="IPR005502">
    <property type="entry name" value="Ribosyl_crysJ1"/>
</dbReference>
<accession>A2ST17</accession>
<dbReference type="STRING" id="410358.Mlab_1306"/>
<organism evidence="4 5">
    <name type="scientific">Methanocorpusculum labreanum (strain ATCC 43576 / DSM 4855 / Z)</name>
    <dbReference type="NCBI Taxonomy" id="410358"/>
    <lineage>
        <taxon>Archaea</taxon>
        <taxon>Methanobacteriati</taxon>
        <taxon>Methanobacteriota</taxon>
        <taxon>Stenosarchaea group</taxon>
        <taxon>Methanomicrobia</taxon>
        <taxon>Methanomicrobiales</taxon>
        <taxon>Methanocorpusculaceae</taxon>
        <taxon>Methanocorpusculum</taxon>
    </lineage>
</organism>
<dbReference type="Proteomes" id="UP000000365">
    <property type="component" value="Chromosome"/>
</dbReference>
<feature type="binding site" evidence="3">
    <location>
        <position position="232"/>
    </location>
    <ligand>
        <name>Mg(2+)</name>
        <dbReference type="ChEBI" id="CHEBI:18420"/>
        <label>1</label>
    </ligand>
</feature>
<dbReference type="eggNOG" id="arCOG04448">
    <property type="taxonomic scope" value="Archaea"/>
</dbReference>
<evidence type="ECO:0000256" key="3">
    <source>
        <dbReference type="PIRSR" id="PIRSR605502-1"/>
    </source>
</evidence>
<keyword evidence="5" id="KW-1185">Reference proteome</keyword>
<dbReference type="Gene3D" id="1.10.4080.10">
    <property type="entry name" value="ADP-ribosylation/Crystallin J1"/>
    <property type="match status" value="1"/>
</dbReference>
<reference evidence="4 5" key="1">
    <citation type="journal article" date="2009" name="Stand. Genomic Sci.">
        <title>Complete genome sequence of Methanocorpusculum labreanum type strain Z.</title>
        <authorList>
            <person name="Anderson I.J."/>
            <person name="Sieprawska-Lupa M."/>
            <person name="Goltsman E."/>
            <person name="Lapidus A."/>
            <person name="Copeland A."/>
            <person name="Glavina Del Rio T."/>
            <person name="Tice H."/>
            <person name="Dalin E."/>
            <person name="Barry K."/>
            <person name="Pitluck S."/>
            <person name="Hauser L."/>
            <person name="Land M."/>
            <person name="Lucas S."/>
            <person name="Richardson P."/>
            <person name="Whitman W.B."/>
            <person name="Kyrpides N.C."/>
        </authorList>
    </citation>
    <scope>NUCLEOTIDE SEQUENCE [LARGE SCALE GENOMIC DNA]</scope>
    <source>
        <strain evidence="5">ATCC 43576 / DSM 4855 / Z</strain>
    </source>
</reference>
<evidence type="ECO:0000313" key="4">
    <source>
        <dbReference type="EMBL" id="ABN07473.1"/>
    </source>
</evidence>
<gene>
    <name evidence="4" type="ordered locus">Mlab_1306</name>
</gene>
<dbReference type="RefSeq" id="WP_011833676.1">
    <property type="nucleotide sequence ID" value="NC_008942.1"/>
</dbReference>
<evidence type="ECO:0000313" key="5">
    <source>
        <dbReference type="Proteomes" id="UP000000365"/>
    </source>
</evidence>
<protein>
    <submittedName>
        <fullName evidence="4">ADP-ribosylation/Crystallin J1</fullName>
    </submittedName>
</protein>
<dbReference type="EMBL" id="CP000559">
    <property type="protein sequence ID" value="ABN07473.1"/>
    <property type="molecule type" value="Genomic_DNA"/>
</dbReference>
<dbReference type="HOGENOM" id="CLU_024566_1_0_2"/>
<dbReference type="GO" id="GO:0016787">
    <property type="term" value="F:hydrolase activity"/>
    <property type="evidence" value="ECO:0007669"/>
    <property type="project" value="UniProtKB-KW"/>
</dbReference>
<dbReference type="AlphaFoldDB" id="A2ST17"/>
<comment type="cofactor">
    <cofactor evidence="3">
        <name>Mg(2+)</name>
        <dbReference type="ChEBI" id="CHEBI:18420"/>
    </cofactor>
    <text evidence="3">Binds 2 magnesium ions per subunit.</text>
</comment>
<feature type="binding site" evidence="3">
    <location>
        <position position="54"/>
    </location>
    <ligand>
        <name>Mg(2+)</name>
        <dbReference type="ChEBI" id="CHEBI:18420"/>
        <label>1</label>
    </ligand>
</feature>
<evidence type="ECO:0000256" key="1">
    <source>
        <dbReference type="ARBA" id="ARBA00010702"/>
    </source>
</evidence>
<keyword evidence="2" id="KW-0378">Hydrolase</keyword>
<dbReference type="SUPFAM" id="SSF101478">
    <property type="entry name" value="ADP-ribosylglycohydrolase"/>
    <property type="match status" value="1"/>
</dbReference>
<feature type="binding site" evidence="3">
    <location>
        <position position="52"/>
    </location>
    <ligand>
        <name>Mg(2+)</name>
        <dbReference type="ChEBI" id="CHEBI:18420"/>
        <label>1</label>
    </ligand>
</feature>
<dbReference type="InterPro" id="IPR036705">
    <property type="entry name" value="Ribosyl_crysJ1_sf"/>
</dbReference>
<dbReference type="PANTHER" id="PTHR16222">
    <property type="entry name" value="ADP-RIBOSYLGLYCOHYDROLASE"/>
    <property type="match status" value="1"/>
</dbReference>
<keyword evidence="3" id="KW-0460">Magnesium</keyword>
<name>A2ST17_METLZ</name>
<sequence length="279" mass="30172">MNDLQARIRGGLFGCAVGDALGSSFEGSGRDERREIRMSGGGQFNLKTGDVTDDTLMMLALAETYCETGYFDMTVFLHKVILTLREDDTTFGRTTKTMTSLLEQGCIPKAAVSALHAACGSSTNGSVMRTIPVGLTMTKDVENVARKVSAYTHYDTTAGNCCAVISKAAAGLTEGKSKEDVLKEIPEYYLRGELIPSIDPIETTRCALACFRDGCSYTDVIRRACVLGGDTDTIACIAGGLAGILWGVPENLTDTLLLKKRIENVALRLTERVEEQRRL</sequence>
<dbReference type="GeneID" id="4795353"/>
<dbReference type="GO" id="GO:0046872">
    <property type="term" value="F:metal ion binding"/>
    <property type="evidence" value="ECO:0007669"/>
    <property type="project" value="UniProtKB-KW"/>
</dbReference>
<feature type="binding site" evidence="3">
    <location>
        <position position="233"/>
    </location>
    <ligand>
        <name>Mg(2+)</name>
        <dbReference type="ChEBI" id="CHEBI:18420"/>
        <label>1</label>
    </ligand>
</feature>
<feature type="binding site" evidence="3">
    <location>
        <position position="230"/>
    </location>
    <ligand>
        <name>Mg(2+)</name>
        <dbReference type="ChEBI" id="CHEBI:18420"/>
        <label>1</label>
    </ligand>
</feature>